<dbReference type="EMBL" id="CP029480">
    <property type="protein sequence ID" value="AWW00804.1"/>
    <property type="molecule type" value="Genomic_DNA"/>
</dbReference>
<dbReference type="Proteomes" id="UP000249873">
    <property type="component" value="Chromosome"/>
</dbReference>
<protein>
    <submittedName>
        <fullName evidence="2">Uncharacterized protein</fullName>
    </submittedName>
</protein>
<evidence type="ECO:0000313" key="3">
    <source>
        <dbReference type="Proteomes" id="UP000249873"/>
    </source>
</evidence>
<keyword evidence="1" id="KW-0732">Signal</keyword>
<reference evidence="2 3" key="1">
    <citation type="submission" date="2018-05" db="EMBL/GenBank/DDBJ databases">
        <title>Complete genome sequence of Arcticibacterium luteifluviistationis SM1504T, a cytophagaceae bacterium isolated from Arctic surface seawater.</title>
        <authorList>
            <person name="Li Y."/>
            <person name="Qin Q.-L."/>
        </authorList>
    </citation>
    <scope>NUCLEOTIDE SEQUENCE [LARGE SCALE GENOMIC DNA]</scope>
    <source>
        <strain evidence="2 3">SM1504</strain>
    </source>
</reference>
<keyword evidence="3" id="KW-1185">Reference proteome</keyword>
<evidence type="ECO:0000313" key="2">
    <source>
        <dbReference type="EMBL" id="AWW00804.1"/>
    </source>
</evidence>
<feature type="chain" id="PRO_5016236251" evidence="1">
    <location>
        <begin position="23"/>
        <end position="814"/>
    </location>
</feature>
<proteinExistence type="predicted"/>
<gene>
    <name evidence="2" type="ORF">DJ013_04665</name>
</gene>
<evidence type="ECO:0000256" key="1">
    <source>
        <dbReference type="SAM" id="SignalP"/>
    </source>
</evidence>
<sequence>MKNLFAVLTLLTLAFNSCSTNSGTSIIDLKSESFEISINDKGAISSFIDAKAGKDYILKDTLAPLLSVRINNQYINPSSATAKDNVITLDFENDVVANVQVEEKGTHFTFELVSLTNADSVDLVLWGPYPTTISEIIGETVGVVRGEEFAIGIQSLNIKTLGGYPWNESDRMPAFDIFTEEDTTSMHPASDGSVLYRIEAAKPTKGGSTIQAYTRNRNKDRIVSDFNHEMLVAPAYDDGGVIGSKIALFGCPVDQSLETLGKIEIAENLPHPMIDGQWGKTAPEAAAAYIITNFTETDIDKAIALTKKAGLKYLYHYGKTFENWGHFELYKGEFPNGRAGLKACVEKAEAQGVMVGTHFLSNFITPNDPYVTPVPDKRLAKVGSSVITDAINKTATEIPIKSPEFFNQMKNNTMKTVMIGSELIRYGKVSDAAPWKLLDCQRAAFNTTAAEYTSGETISKLLDHGYKVFLTDAELTKELSKTMASLYNETGLRQISFDGLEGNRSTGLGTYGETLMPYVWYNNLKDDIKKHMIIDASRTTHFFWHIYSRMNWGEPWYGGFRESQAEYRFKNQAYFKRNFMPGMLGWFKMTPETSIEDIQWLLAHSAAYDAGYAFVADFASVDANGNSDKILEMIGDWEKLRIGGAFSEEQKENMKGTDKEFSLEKVNDNEWNLRHVNADIFKHEKKVKQPGEPLYSSFEFENVGKEQSFGFILTAQDADVSNITLEINNYKKVKLPLVLKKGQIIKYTGGNTATIYNAQWKQIKTIEINPADLVVDTGKNAIDVDCTFEKPSDKPNLRVEIRTSGEGERIVLDK</sequence>
<dbReference type="RefSeq" id="WP_111374170.1">
    <property type="nucleotide sequence ID" value="NZ_CP029480.1"/>
</dbReference>
<dbReference type="KEGG" id="als:DJ013_04665"/>
<feature type="signal peptide" evidence="1">
    <location>
        <begin position="1"/>
        <end position="22"/>
    </location>
</feature>
<name>A0A2Z4GIQ9_9BACT</name>
<dbReference type="AlphaFoldDB" id="A0A2Z4GIQ9"/>
<organism evidence="2 3">
    <name type="scientific">Arcticibacterium luteifluviistationis</name>
    <dbReference type="NCBI Taxonomy" id="1784714"/>
    <lineage>
        <taxon>Bacteria</taxon>
        <taxon>Pseudomonadati</taxon>
        <taxon>Bacteroidota</taxon>
        <taxon>Cytophagia</taxon>
        <taxon>Cytophagales</taxon>
        <taxon>Leadbetterellaceae</taxon>
        <taxon>Arcticibacterium</taxon>
    </lineage>
</organism>
<dbReference type="OrthoDB" id="2484068at2"/>
<accession>A0A2Z4GIQ9</accession>